<protein>
    <submittedName>
        <fullName evidence="8">Coiled-coil domain-containing protein 96-like isoform X1</fullName>
    </submittedName>
</protein>
<keyword evidence="3" id="KW-0966">Cell projection</keyword>
<accession>A0A7E6EP71</accession>
<evidence type="ECO:0000256" key="3">
    <source>
        <dbReference type="ARBA" id="ARBA00023273"/>
    </source>
</evidence>
<comment type="subcellular location">
    <subcellularLocation>
        <location evidence="1">Cell projection</location>
        <location evidence="1">Cilium</location>
    </subcellularLocation>
</comment>
<feature type="compositionally biased region" description="Acidic residues" evidence="5">
    <location>
        <begin position="142"/>
        <end position="151"/>
    </location>
</feature>
<dbReference type="RefSeq" id="XP_036356587.1">
    <property type="nucleotide sequence ID" value="XM_036500694.1"/>
</dbReference>
<keyword evidence="7" id="KW-1185">Reference proteome</keyword>
<feature type="coiled-coil region" evidence="4">
    <location>
        <begin position="345"/>
        <end position="397"/>
    </location>
</feature>
<dbReference type="GO" id="GO:0060271">
    <property type="term" value="P:cilium assembly"/>
    <property type="evidence" value="ECO:0007669"/>
    <property type="project" value="TreeGrafter"/>
</dbReference>
<feature type="coiled-coil region" evidence="4">
    <location>
        <begin position="437"/>
        <end position="528"/>
    </location>
</feature>
<sequence length="621" mass="69498">MADEAKDVSEGMSETDPSHDQNEEHTESKQKEVGEEGHAEPSAPVAAESKPDHTEAEEMASDAANVKEIKDEDVSGTVDGAAVHGTPAEGAEDDGGGGGGGGGVTEDVGGGGGGGHVDEKTDDQLVSQDGERKKSEAKVEAGEAEEAGEQPDEPKTTSHVEKEEEEAKGTEMTEVQTDEKQVKAEGEEGEEGKEGETAAVAAAAEEVPTGAAETEAEEGRPEGEKKESEKEAEEAVIGLFPTEAGEMYAAKDGIPLDLEQIMDLDKYQQRLEVGETPLAYEEGSAPPELEAYDYEQKRDMLMTRYQAAINVLEEIQVRNSHVQQKLAEFFKKKKADDTHIEAKSTADQEERYLKLMAQIEDLQEQEAAEKDRHYQYIEDLKQKCSEKKEKVDSELMKLFDFKKAVAACAINSRTGQQIPKMDVEHYLQAEKKRQTEVSSIRLENIKLKNKLKKKEQQLKSTEELAEGLHLIDFEQLKIENQTYNEKIEERNEELQKLKKKIKSTVEVLTHLKEKLQFMKLENKMLGEELNKVELAVVQKRDRLNNTKQGRDYLRNDNQALQRSCGLLNNKTLLYNFEVQKDESEQLLQEVENLKLRYTEFNMNSQKLQKKIAAAEHQKSLL</sequence>
<evidence type="ECO:0000256" key="2">
    <source>
        <dbReference type="ARBA" id="ARBA00023054"/>
    </source>
</evidence>
<keyword evidence="2 4" id="KW-0175">Coiled coil</keyword>
<proteinExistence type="predicted"/>
<dbReference type="GO" id="GO:0036064">
    <property type="term" value="C:ciliary basal body"/>
    <property type="evidence" value="ECO:0007669"/>
    <property type="project" value="TreeGrafter"/>
</dbReference>
<dbReference type="Proteomes" id="UP000515154">
    <property type="component" value="Linkage group LG2"/>
</dbReference>
<feature type="coiled-coil region" evidence="4">
    <location>
        <begin position="576"/>
        <end position="617"/>
    </location>
</feature>
<feature type="compositionally biased region" description="Basic and acidic residues" evidence="5">
    <location>
        <begin position="116"/>
        <end position="141"/>
    </location>
</feature>
<feature type="compositionally biased region" description="Low complexity" evidence="5">
    <location>
        <begin position="197"/>
        <end position="213"/>
    </location>
</feature>
<evidence type="ECO:0000313" key="7">
    <source>
        <dbReference type="Proteomes" id="UP000515154"/>
    </source>
</evidence>
<evidence type="ECO:0000256" key="4">
    <source>
        <dbReference type="SAM" id="Coils"/>
    </source>
</evidence>
<dbReference type="GO" id="GO:0005930">
    <property type="term" value="C:axoneme"/>
    <property type="evidence" value="ECO:0007669"/>
    <property type="project" value="TreeGrafter"/>
</dbReference>
<dbReference type="AlphaFoldDB" id="A0A7E6EP71"/>
<dbReference type="PANTHER" id="PTHR15654">
    <property type="entry name" value="COILED-COIL DOMAIN-CONTAINING PROTEIN 113-RELATED"/>
    <property type="match status" value="1"/>
</dbReference>
<feature type="compositionally biased region" description="Basic and acidic residues" evidence="5">
    <location>
        <begin position="16"/>
        <end position="39"/>
    </location>
</feature>
<feature type="compositionally biased region" description="Basic and acidic residues" evidence="5">
    <location>
        <begin position="217"/>
        <end position="229"/>
    </location>
</feature>
<feature type="domain" description="CCDC113/CCDC96 coiled-coil" evidence="6">
    <location>
        <begin position="431"/>
        <end position="603"/>
    </location>
</feature>
<feature type="compositionally biased region" description="Gly residues" evidence="5">
    <location>
        <begin position="96"/>
        <end position="115"/>
    </location>
</feature>
<evidence type="ECO:0000256" key="1">
    <source>
        <dbReference type="ARBA" id="ARBA00004138"/>
    </source>
</evidence>
<dbReference type="Pfam" id="PF13870">
    <property type="entry name" value="CCDC113_CCDC96_CC"/>
    <property type="match status" value="1"/>
</dbReference>
<reference evidence="8" key="1">
    <citation type="submission" date="2025-08" db="UniProtKB">
        <authorList>
            <consortium name="RefSeq"/>
        </authorList>
    </citation>
    <scope>IDENTIFICATION</scope>
</reference>
<evidence type="ECO:0000313" key="8">
    <source>
        <dbReference type="RefSeq" id="XP_036356587.1"/>
    </source>
</evidence>
<feature type="region of interest" description="Disordered" evidence="5">
    <location>
        <begin position="1"/>
        <end position="234"/>
    </location>
</feature>
<feature type="compositionally biased region" description="Basic and acidic residues" evidence="5">
    <location>
        <begin position="152"/>
        <end position="196"/>
    </location>
</feature>
<gene>
    <name evidence="8" type="primary">LOC115227433</name>
</gene>
<dbReference type="InterPro" id="IPR051885">
    <property type="entry name" value="CC_CF"/>
</dbReference>
<evidence type="ECO:0000256" key="5">
    <source>
        <dbReference type="SAM" id="MobiDB-lite"/>
    </source>
</evidence>
<dbReference type="PANTHER" id="PTHR15654:SF1">
    <property type="entry name" value="COILED-COIL DOMAIN-CONTAINING PROTEIN 96"/>
    <property type="match status" value="1"/>
</dbReference>
<name>A0A7E6EP71_9MOLL</name>
<organism evidence="7 8">
    <name type="scientific">Octopus sinensis</name>
    <name type="common">East Asian common octopus</name>
    <dbReference type="NCBI Taxonomy" id="2607531"/>
    <lineage>
        <taxon>Eukaryota</taxon>
        <taxon>Metazoa</taxon>
        <taxon>Spiralia</taxon>
        <taxon>Lophotrochozoa</taxon>
        <taxon>Mollusca</taxon>
        <taxon>Cephalopoda</taxon>
        <taxon>Coleoidea</taxon>
        <taxon>Octopodiformes</taxon>
        <taxon>Octopoda</taxon>
        <taxon>Incirrata</taxon>
        <taxon>Octopodidae</taxon>
        <taxon>Octopus</taxon>
    </lineage>
</organism>
<dbReference type="InterPro" id="IPR025254">
    <property type="entry name" value="CCDC113/CCDC96_CC"/>
</dbReference>
<evidence type="ECO:0000259" key="6">
    <source>
        <dbReference type="Pfam" id="PF13870"/>
    </source>
</evidence>